<dbReference type="InterPro" id="IPR003959">
    <property type="entry name" value="ATPase_AAA_core"/>
</dbReference>
<dbReference type="EMBL" id="JABEVU030000001">
    <property type="protein sequence ID" value="MDB0580529.1"/>
    <property type="molecule type" value="Genomic_DNA"/>
</dbReference>
<dbReference type="InterPro" id="IPR027417">
    <property type="entry name" value="P-loop_NTPase"/>
</dbReference>
<evidence type="ECO:0000313" key="6">
    <source>
        <dbReference type="Proteomes" id="UP000527860"/>
    </source>
</evidence>
<dbReference type="InterPro" id="IPR051396">
    <property type="entry name" value="Bact_Antivir_Def_Nuclease"/>
</dbReference>
<dbReference type="GO" id="GO:0005524">
    <property type="term" value="F:ATP binding"/>
    <property type="evidence" value="ECO:0007669"/>
    <property type="project" value="InterPro"/>
</dbReference>
<dbReference type="OrthoDB" id="308933at2"/>
<evidence type="ECO:0000313" key="4">
    <source>
        <dbReference type="EMBL" id="MDB0580529.1"/>
    </source>
</evidence>
<reference evidence="6" key="2">
    <citation type="submission" date="2020-04" db="EMBL/GenBank/DDBJ databases">
        <title>Genome analysis and biological profiling of marine Cellulosimicrobium funkei MOSEL-ME6.</title>
        <authorList>
            <person name="Tanveer F."/>
            <person name="Xie Y."/>
            <person name="Shinwari Z.K."/>
        </authorList>
    </citation>
    <scope>NUCLEOTIDE SEQUENCE [LARGE SCALE GENOMIC DNA]</scope>
    <source>
        <strain evidence="6">MOSEL-ME25</strain>
    </source>
</reference>
<evidence type="ECO:0000313" key="3">
    <source>
        <dbReference type="EMBL" id="KIH70871.1"/>
    </source>
</evidence>
<evidence type="ECO:0000259" key="2">
    <source>
        <dbReference type="Pfam" id="PF14491"/>
    </source>
</evidence>
<sequence length="671" mass="78610">MQFVDINPGVLEELENYEIDFKKEIEFYQNILAEGRLDEVININSSLKDINESLDTAKEVIEMFGVLEKLKNKKYNPLFNRFLTISISNNFHLEPFYYASENFTIAKNKYISNQITIEELKNDIPDGIGAGGGSEYIYHGTLLYLANNLLHKVVVFHSTLKNINLLERISHIENNIVIIGANGSGKSTLARQLNVDEDFNGVNIISSQHYLSITDHPFELDPNGDHFNINSYLSKDKLTRDQGSEDDYIYLNEFNKLINHLLIQHFSFYSDSDKGKNREESILEKVMRLWSNLILKHEMIIKNGVLKVRTANQEEFYFNTLSDGERQIFYFLANSLLSYNSSYLIVDEPENHLNPQISKKLWDEIEKELDDTQIIYITHDSDFASTRDNSTLIWSREYKYPDDWKFDIINDENLPTELMVEVLGSKLNIIFCEGRPGGEDYRVYSSVYKNYKVIPVDGHMNVINYTRALNKFENLHLEVYGIIDGDYKLTETGQYDTKDNIYYIAVNEIEMLTIVDFVMVEALQRYKDNTTNEFKIEDKIKTFEDEFFKKIEERKEAIVLGLVKEKIENIFMNEKLQKYKSIEDINEEIHRVFNMLEPNILKETFKKQIEGYYQDRKYKTLLQYCNLKTEVSIGLTNDVLFKQYNDYAIKVIMDNKGIQKKLLGEYLPKLN</sequence>
<feature type="domain" description="ATPase AAA-type core" evidence="1">
    <location>
        <begin position="304"/>
        <end position="380"/>
    </location>
</feature>
<dbReference type="Proteomes" id="UP000527860">
    <property type="component" value="Unassembled WGS sequence"/>
</dbReference>
<dbReference type="Pfam" id="PF14491">
    <property type="entry name" value="DUF4435"/>
    <property type="match status" value="1"/>
</dbReference>
<name>A0A0C2HN08_9STAP</name>
<dbReference type="GO" id="GO:0016887">
    <property type="term" value="F:ATP hydrolysis activity"/>
    <property type="evidence" value="ECO:0007669"/>
    <property type="project" value="InterPro"/>
</dbReference>
<dbReference type="STRING" id="45670.SN16_06920"/>
<reference evidence="4" key="3">
    <citation type="submission" date="2020-04" db="EMBL/GenBank/DDBJ databases">
        <authorList>
            <person name="Tanveer F."/>
            <person name="Xie Y."/>
            <person name="Shinwari Z.K."/>
        </authorList>
    </citation>
    <scope>NUCLEOTIDE SEQUENCE</scope>
    <source>
        <strain evidence="4">MOSEL-ME25</strain>
    </source>
</reference>
<keyword evidence="6" id="KW-1185">Reference proteome</keyword>
<organism evidence="3 5">
    <name type="scientific">Salinicoccus roseus</name>
    <dbReference type="NCBI Taxonomy" id="45670"/>
    <lineage>
        <taxon>Bacteria</taxon>
        <taxon>Bacillati</taxon>
        <taxon>Bacillota</taxon>
        <taxon>Bacilli</taxon>
        <taxon>Bacillales</taxon>
        <taxon>Staphylococcaceae</taxon>
        <taxon>Salinicoccus</taxon>
    </lineage>
</organism>
<gene>
    <name evidence="4" type="ORF">F7P68_0008280</name>
    <name evidence="3" type="ORF">SN16_06920</name>
</gene>
<evidence type="ECO:0000313" key="5">
    <source>
        <dbReference type="Proteomes" id="UP000031546"/>
    </source>
</evidence>
<reference evidence="4 6" key="4">
    <citation type="submission" date="2022-12" db="EMBL/GenBank/DDBJ databases">
        <title>Genome analysis and biological profiling of marine Salinicoccus roseus MOSEL-ME25.</title>
        <authorList>
            <person name="Mirza F.T."/>
            <person name="Xie Y."/>
            <person name="Shinwari Z.K."/>
        </authorList>
    </citation>
    <scope>NUCLEOTIDE SEQUENCE [LARGE SCALE GENOMIC DNA]</scope>
    <source>
        <strain evidence="4 6">MOSEL-ME25</strain>
    </source>
</reference>
<dbReference type="PANTHER" id="PTHR43581">
    <property type="entry name" value="ATP/GTP PHOSPHATASE"/>
    <property type="match status" value="1"/>
</dbReference>
<dbReference type="RefSeq" id="WP_040105883.1">
    <property type="nucleotide sequence ID" value="NZ_JABEVU030000001.1"/>
</dbReference>
<protein>
    <submittedName>
        <fullName evidence="4">AAA family ATPase</fullName>
    </submittedName>
</protein>
<dbReference type="CDD" id="cd00267">
    <property type="entry name" value="ABC_ATPase"/>
    <property type="match status" value="1"/>
</dbReference>
<dbReference type="Gene3D" id="3.40.50.300">
    <property type="entry name" value="P-loop containing nucleotide triphosphate hydrolases"/>
    <property type="match status" value="1"/>
</dbReference>
<dbReference type="SUPFAM" id="SSF52540">
    <property type="entry name" value="P-loop containing nucleoside triphosphate hydrolases"/>
    <property type="match status" value="1"/>
</dbReference>
<evidence type="ECO:0000259" key="1">
    <source>
        <dbReference type="Pfam" id="PF13304"/>
    </source>
</evidence>
<dbReference type="Pfam" id="PF13304">
    <property type="entry name" value="AAA_21"/>
    <property type="match status" value="1"/>
</dbReference>
<dbReference type="EMBL" id="JXII01000005">
    <property type="protein sequence ID" value="KIH70871.1"/>
    <property type="molecule type" value="Genomic_DNA"/>
</dbReference>
<dbReference type="AlphaFoldDB" id="A0A0C2HN08"/>
<dbReference type="Proteomes" id="UP000031546">
    <property type="component" value="Unassembled WGS sequence"/>
</dbReference>
<proteinExistence type="predicted"/>
<dbReference type="PANTHER" id="PTHR43581:SF2">
    <property type="entry name" value="EXCINUCLEASE ATPASE SUBUNIT"/>
    <property type="match status" value="1"/>
</dbReference>
<dbReference type="InterPro" id="IPR029492">
    <property type="entry name" value="DUF4435"/>
</dbReference>
<accession>A0A0C2HN08</accession>
<comment type="caution">
    <text evidence="3">The sequence shown here is derived from an EMBL/GenBank/DDBJ whole genome shotgun (WGS) entry which is preliminary data.</text>
</comment>
<dbReference type="GeneID" id="77845284"/>
<reference evidence="3 5" key="1">
    <citation type="submission" date="2015-01" db="EMBL/GenBank/DDBJ databases">
        <title>Genome sequences of high lactate-tolerant strain Salinicoccus roseus W12 with industrial interest.</title>
        <authorList>
            <person name="Wang H."/>
            <person name="Yu B."/>
        </authorList>
    </citation>
    <scope>NUCLEOTIDE SEQUENCE [LARGE SCALE GENOMIC DNA]</scope>
    <source>
        <strain evidence="3 5">W12</strain>
    </source>
</reference>
<feature type="domain" description="DUF4435" evidence="2">
    <location>
        <begin position="430"/>
        <end position="614"/>
    </location>
</feature>